<dbReference type="EC" id="2.3.2.27" evidence="4"/>
<protein>
    <recommendedName>
        <fullName evidence="4">RING-type E3 ubiquitin transferase</fullName>
        <ecNumber evidence="4">2.3.2.27</ecNumber>
    </recommendedName>
</protein>
<dbReference type="GO" id="GO:0008270">
    <property type="term" value="F:zinc ion binding"/>
    <property type="evidence" value="ECO:0007669"/>
    <property type="project" value="UniProtKB-KW"/>
</dbReference>
<dbReference type="PANTHER" id="PTHR45768:SF16">
    <property type="entry name" value="E3 UBIQUITIN-PROTEIN LIGASE ATL4"/>
    <property type="match status" value="1"/>
</dbReference>
<keyword evidence="11 15" id="KW-1133">Transmembrane helix</keyword>
<dbReference type="EMBL" id="CATIWC010001138">
    <property type="protein sequence ID" value="CAI8583866.1"/>
    <property type="molecule type" value="Genomic_DNA"/>
</dbReference>
<dbReference type="CDD" id="cd16461">
    <property type="entry name" value="RING-H2_EL5-like"/>
    <property type="match status" value="1"/>
</dbReference>
<keyword evidence="18" id="KW-1185">Reference proteome</keyword>
<dbReference type="PROSITE" id="PS50089">
    <property type="entry name" value="ZF_RING_2"/>
    <property type="match status" value="1"/>
</dbReference>
<evidence type="ECO:0000256" key="9">
    <source>
        <dbReference type="ARBA" id="ARBA00022786"/>
    </source>
</evidence>
<feature type="domain" description="RING-type" evidence="16">
    <location>
        <begin position="108"/>
        <end position="150"/>
    </location>
</feature>
<keyword evidence="8 14" id="KW-0863">Zinc-finger</keyword>
<dbReference type="GO" id="GO:0061630">
    <property type="term" value="F:ubiquitin protein ligase activity"/>
    <property type="evidence" value="ECO:0007669"/>
    <property type="project" value="UniProtKB-EC"/>
</dbReference>
<reference evidence="17 18" key="1">
    <citation type="submission" date="2023-01" db="EMBL/GenBank/DDBJ databases">
        <authorList>
            <person name="Kreplak J."/>
        </authorList>
    </citation>
    <scope>NUCLEOTIDE SEQUENCE [LARGE SCALE GENOMIC DNA]</scope>
</reference>
<feature type="transmembrane region" description="Helical" evidence="15">
    <location>
        <begin position="28"/>
        <end position="49"/>
    </location>
</feature>
<keyword evidence="5" id="KW-0808">Transferase</keyword>
<evidence type="ECO:0000256" key="1">
    <source>
        <dbReference type="ARBA" id="ARBA00000900"/>
    </source>
</evidence>
<comment type="subcellular location">
    <subcellularLocation>
        <location evidence="2">Membrane</location>
        <topology evidence="2">Single-pass membrane protein</topology>
    </subcellularLocation>
</comment>
<dbReference type="InterPro" id="IPR001841">
    <property type="entry name" value="Znf_RING"/>
</dbReference>
<proteinExistence type="inferred from homology"/>
<evidence type="ECO:0000256" key="13">
    <source>
        <dbReference type="ARBA" id="ARBA00024209"/>
    </source>
</evidence>
<dbReference type="GO" id="GO:0016567">
    <property type="term" value="P:protein ubiquitination"/>
    <property type="evidence" value="ECO:0007669"/>
    <property type="project" value="TreeGrafter"/>
</dbReference>
<evidence type="ECO:0000256" key="11">
    <source>
        <dbReference type="ARBA" id="ARBA00022989"/>
    </source>
</evidence>
<evidence type="ECO:0000256" key="7">
    <source>
        <dbReference type="ARBA" id="ARBA00022723"/>
    </source>
</evidence>
<gene>
    <name evidence="17" type="ORF">VFH_U047800</name>
</gene>
<comment type="pathway">
    <text evidence="3">Protein modification; protein ubiquitination.</text>
</comment>
<comment type="caution">
    <text evidence="17">The sequence shown here is derived from an EMBL/GenBank/DDBJ whole genome shotgun (WGS) entry which is preliminary data.</text>
</comment>
<accession>A0AAV0YD04</accession>
<dbReference type="Proteomes" id="UP001157006">
    <property type="component" value="Unassembled WGS sequence"/>
</dbReference>
<evidence type="ECO:0000313" key="18">
    <source>
        <dbReference type="Proteomes" id="UP001157006"/>
    </source>
</evidence>
<evidence type="ECO:0000256" key="3">
    <source>
        <dbReference type="ARBA" id="ARBA00004906"/>
    </source>
</evidence>
<dbReference type="PANTHER" id="PTHR45768">
    <property type="entry name" value="E3 UBIQUITIN-PROTEIN LIGASE RNF13-LIKE"/>
    <property type="match status" value="1"/>
</dbReference>
<evidence type="ECO:0000256" key="6">
    <source>
        <dbReference type="ARBA" id="ARBA00022692"/>
    </source>
</evidence>
<keyword evidence="6 15" id="KW-0812">Transmembrane</keyword>
<dbReference type="InterPro" id="IPR013083">
    <property type="entry name" value="Znf_RING/FYVE/PHD"/>
</dbReference>
<keyword evidence="9" id="KW-0833">Ubl conjugation pathway</keyword>
<keyword evidence="12 15" id="KW-0472">Membrane</keyword>
<keyword evidence="7" id="KW-0479">Metal-binding</keyword>
<dbReference type="Gene3D" id="3.30.40.10">
    <property type="entry name" value="Zinc/RING finger domain, C3HC4 (zinc finger)"/>
    <property type="match status" value="1"/>
</dbReference>
<keyword evidence="10" id="KW-0862">Zinc</keyword>
<evidence type="ECO:0000256" key="4">
    <source>
        <dbReference type="ARBA" id="ARBA00012483"/>
    </source>
</evidence>
<evidence type="ECO:0000256" key="14">
    <source>
        <dbReference type="PROSITE-ProRule" id="PRU00175"/>
    </source>
</evidence>
<evidence type="ECO:0000256" key="8">
    <source>
        <dbReference type="ARBA" id="ARBA00022771"/>
    </source>
</evidence>
<sequence length="242" mass="26853">MDTVTPPPSVKPPSPYRSSPLQNISPSILIIVTVLAITVIVSLAICFLLRHLNCNCLRRIPADRNRTYTVSHPSGRISPEIVPPSVIDSLPLFPYSSISRRSSTAADCAVCLSKFKNSDLLRSLPFCLHAFHADCIDTWLHSNMSCPLCRSSIFPSDSDLAKILRSTSSDSFHIEIGNVSRRRPESVSIVEVGTNTESIGDGRIILHWIIRVLCRGAVRSFIHSRSPEKYLRSERYSHSSSP</sequence>
<name>A0AAV0YD04_VICFA</name>
<dbReference type="AlphaFoldDB" id="A0AAV0YD04"/>
<dbReference type="Pfam" id="PF13639">
    <property type="entry name" value="zf-RING_2"/>
    <property type="match status" value="1"/>
</dbReference>
<comment type="catalytic activity">
    <reaction evidence="1">
        <text>S-ubiquitinyl-[E2 ubiquitin-conjugating enzyme]-L-cysteine + [acceptor protein]-L-lysine = [E2 ubiquitin-conjugating enzyme]-L-cysteine + N(6)-ubiquitinyl-[acceptor protein]-L-lysine.</text>
        <dbReference type="EC" id="2.3.2.27"/>
    </reaction>
</comment>
<evidence type="ECO:0000256" key="5">
    <source>
        <dbReference type="ARBA" id="ARBA00022679"/>
    </source>
</evidence>
<evidence type="ECO:0000313" key="17">
    <source>
        <dbReference type="EMBL" id="CAI8583866.1"/>
    </source>
</evidence>
<organism evidence="17 18">
    <name type="scientific">Vicia faba</name>
    <name type="common">Broad bean</name>
    <name type="synonym">Faba vulgaris</name>
    <dbReference type="NCBI Taxonomy" id="3906"/>
    <lineage>
        <taxon>Eukaryota</taxon>
        <taxon>Viridiplantae</taxon>
        <taxon>Streptophyta</taxon>
        <taxon>Embryophyta</taxon>
        <taxon>Tracheophyta</taxon>
        <taxon>Spermatophyta</taxon>
        <taxon>Magnoliopsida</taxon>
        <taxon>eudicotyledons</taxon>
        <taxon>Gunneridae</taxon>
        <taxon>Pentapetalae</taxon>
        <taxon>rosids</taxon>
        <taxon>fabids</taxon>
        <taxon>Fabales</taxon>
        <taxon>Fabaceae</taxon>
        <taxon>Papilionoideae</taxon>
        <taxon>50 kb inversion clade</taxon>
        <taxon>NPAAA clade</taxon>
        <taxon>Hologalegina</taxon>
        <taxon>IRL clade</taxon>
        <taxon>Fabeae</taxon>
        <taxon>Vicia</taxon>
    </lineage>
</organism>
<evidence type="ECO:0000256" key="2">
    <source>
        <dbReference type="ARBA" id="ARBA00004167"/>
    </source>
</evidence>
<evidence type="ECO:0000256" key="15">
    <source>
        <dbReference type="SAM" id="Phobius"/>
    </source>
</evidence>
<evidence type="ECO:0000256" key="10">
    <source>
        <dbReference type="ARBA" id="ARBA00022833"/>
    </source>
</evidence>
<comment type="similarity">
    <text evidence="13">Belongs to the RING-type zinc finger family. ATL subfamily.</text>
</comment>
<evidence type="ECO:0000259" key="16">
    <source>
        <dbReference type="PROSITE" id="PS50089"/>
    </source>
</evidence>
<dbReference type="SMART" id="SM00184">
    <property type="entry name" value="RING"/>
    <property type="match status" value="1"/>
</dbReference>
<dbReference type="SUPFAM" id="SSF57850">
    <property type="entry name" value="RING/U-box"/>
    <property type="match status" value="1"/>
</dbReference>
<evidence type="ECO:0000256" key="12">
    <source>
        <dbReference type="ARBA" id="ARBA00023136"/>
    </source>
</evidence>
<dbReference type="GO" id="GO:0016020">
    <property type="term" value="C:membrane"/>
    <property type="evidence" value="ECO:0007669"/>
    <property type="project" value="UniProtKB-SubCell"/>
</dbReference>